<accession>J3LDB5</accession>
<organism evidence="2">
    <name type="scientific">Oryza brachyantha</name>
    <name type="common">malo sina</name>
    <dbReference type="NCBI Taxonomy" id="4533"/>
    <lineage>
        <taxon>Eukaryota</taxon>
        <taxon>Viridiplantae</taxon>
        <taxon>Streptophyta</taxon>
        <taxon>Embryophyta</taxon>
        <taxon>Tracheophyta</taxon>
        <taxon>Spermatophyta</taxon>
        <taxon>Magnoliopsida</taxon>
        <taxon>Liliopsida</taxon>
        <taxon>Poales</taxon>
        <taxon>Poaceae</taxon>
        <taxon>BOP clade</taxon>
        <taxon>Oryzoideae</taxon>
        <taxon>Oryzeae</taxon>
        <taxon>Oryzinae</taxon>
        <taxon>Oryza</taxon>
    </lineage>
</organism>
<evidence type="ECO:0000313" key="3">
    <source>
        <dbReference type="Proteomes" id="UP000006038"/>
    </source>
</evidence>
<reference evidence="2" key="1">
    <citation type="submission" date="2013-04" db="UniProtKB">
        <authorList>
            <consortium name="EnsemblPlants"/>
        </authorList>
    </citation>
    <scope>IDENTIFICATION</scope>
</reference>
<evidence type="ECO:0000313" key="2">
    <source>
        <dbReference type="EnsemblPlants" id="OB02G26320.1"/>
    </source>
</evidence>
<feature type="region of interest" description="Disordered" evidence="1">
    <location>
        <begin position="80"/>
        <end position="115"/>
    </location>
</feature>
<name>J3LDB5_ORYBR</name>
<dbReference type="Proteomes" id="UP000006038">
    <property type="component" value="Unassembled WGS sequence"/>
</dbReference>
<dbReference type="Gramene" id="OB02G26320.1">
    <property type="protein sequence ID" value="OB02G26320.1"/>
    <property type="gene ID" value="OB02G26320"/>
</dbReference>
<proteinExistence type="predicted"/>
<dbReference type="OMA" id="DCQFSAP"/>
<dbReference type="AlphaFoldDB" id="J3LDB5"/>
<keyword evidence="3" id="KW-1185">Reference proteome</keyword>
<dbReference type="HOGENOM" id="CLU_1761572_0_0_1"/>
<sequence length="148" mass="15938">MDKLISRFTNVVTLRGSAAAEAAEGEAMEEDGAADAGCAGLEELIARFVDVRVRDDAPAPGEAACAVSVITAASARVYEEAAAPRRPLTPRRRDAGSSNAGHVRRRPASASRSAWSIEYEAPRRRRLDAALVRIDQRRRLAGGGKRRR</sequence>
<dbReference type="EnsemblPlants" id="OB02G26320.1">
    <property type="protein sequence ID" value="OB02G26320.1"/>
    <property type="gene ID" value="OB02G26320"/>
</dbReference>
<evidence type="ECO:0000256" key="1">
    <source>
        <dbReference type="SAM" id="MobiDB-lite"/>
    </source>
</evidence>
<protein>
    <submittedName>
        <fullName evidence="2">Uncharacterized protein</fullName>
    </submittedName>
</protein>